<keyword evidence="3" id="KW-1185">Reference proteome</keyword>
<sequence length="98" mass="11541">MRLVSERNELEIHREGRLTVDGADMAVWRRASVRFWIESLDDVRLSPMEFSEDVKYKILEQVFWTVIVQECRADSWTVCAGLHLAILGIFWTTLWTVL</sequence>
<evidence type="ECO:0000256" key="1">
    <source>
        <dbReference type="SAM" id="Phobius"/>
    </source>
</evidence>
<accession>A0AAV1AW07</accession>
<evidence type="ECO:0000313" key="2">
    <source>
        <dbReference type="EMBL" id="CAI8613353.1"/>
    </source>
</evidence>
<protein>
    <submittedName>
        <fullName evidence="2">Uncharacterized protein</fullName>
    </submittedName>
</protein>
<name>A0AAV1AW07_VICFA</name>
<organism evidence="2 3">
    <name type="scientific">Vicia faba</name>
    <name type="common">Broad bean</name>
    <name type="synonym">Faba vulgaris</name>
    <dbReference type="NCBI Taxonomy" id="3906"/>
    <lineage>
        <taxon>Eukaryota</taxon>
        <taxon>Viridiplantae</taxon>
        <taxon>Streptophyta</taxon>
        <taxon>Embryophyta</taxon>
        <taxon>Tracheophyta</taxon>
        <taxon>Spermatophyta</taxon>
        <taxon>Magnoliopsida</taxon>
        <taxon>eudicotyledons</taxon>
        <taxon>Gunneridae</taxon>
        <taxon>Pentapetalae</taxon>
        <taxon>rosids</taxon>
        <taxon>fabids</taxon>
        <taxon>Fabales</taxon>
        <taxon>Fabaceae</taxon>
        <taxon>Papilionoideae</taxon>
        <taxon>50 kb inversion clade</taxon>
        <taxon>NPAAA clade</taxon>
        <taxon>Hologalegina</taxon>
        <taxon>IRL clade</taxon>
        <taxon>Fabeae</taxon>
        <taxon>Vicia</taxon>
    </lineage>
</organism>
<keyword evidence="1" id="KW-1133">Transmembrane helix</keyword>
<reference evidence="2 3" key="1">
    <citation type="submission" date="2023-01" db="EMBL/GenBank/DDBJ databases">
        <authorList>
            <person name="Kreplak J."/>
        </authorList>
    </citation>
    <scope>NUCLEOTIDE SEQUENCE [LARGE SCALE GENOMIC DNA]</scope>
</reference>
<proteinExistence type="predicted"/>
<keyword evidence="1" id="KW-0812">Transmembrane</keyword>
<dbReference type="Proteomes" id="UP001157006">
    <property type="component" value="Chromosome 5"/>
</dbReference>
<dbReference type="EMBL" id="OX451740">
    <property type="protein sequence ID" value="CAI8613353.1"/>
    <property type="molecule type" value="Genomic_DNA"/>
</dbReference>
<keyword evidence="1" id="KW-0472">Membrane</keyword>
<evidence type="ECO:0000313" key="3">
    <source>
        <dbReference type="Proteomes" id="UP001157006"/>
    </source>
</evidence>
<gene>
    <name evidence="2" type="ORF">VFH_V076520</name>
</gene>
<feature type="transmembrane region" description="Helical" evidence="1">
    <location>
        <begin position="76"/>
        <end position="97"/>
    </location>
</feature>
<dbReference type="AlphaFoldDB" id="A0AAV1AW07"/>